<name>A0ABU5HEW8_9BACT</name>
<dbReference type="Pfam" id="PF12974">
    <property type="entry name" value="Phosphonate-bd"/>
    <property type="match status" value="1"/>
</dbReference>
<dbReference type="EMBL" id="JAXIVS010000017">
    <property type="protein sequence ID" value="MDY7232009.1"/>
    <property type="molecule type" value="Genomic_DNA"/>
</dbReference>
<sequence>MSVNSPNPTRAVFRFALPPSLGSERARERAEQLGAFLQNALGKPVEVSVASSYEVLAKELLSGKADAAWAPPFVCARTEAMGVRVLVRGVRLGMSSYRAALVCRSGKGLTLERLKGVTAAWVDRDAVAGYLLPVAYLKAQGVEPPRAFTAQHFTGSYRGALEAVLDGTADVAGVFCPPASTGLTYTAGVEKVLGKGAGDKFDLIAYTEEAPNDGVPVSMNVAPPVAKVLESTFLELESSPEGQALLKDVFSADRFEPAPRMGYRALYRVALASL</sequence>
<dbReference type="Gene3D" id="3.40.190.10">
    <property type="entry name" value="Periplasmic binding protein-like II"/>
    <property type="match status" value="2"/>
</dbReference>
<proteinExistence type="predicted"/>
<protein>
    <submittedName>
        <fullName evidence="1">PhnD/SsuA/transferrin family substrate-binding protein</fullName>
    </submittedName>
</protein>
<dbReference type="Proteomes" id="UP001291309">
    <property type="component" value="Unassembled WGS sequence"/>
</dbReference>
<dbReference type="PANTHER" id="PTHR35841">
    <property type="entry name" value="PHOSPHONATES-BINDING PERIPLASMIC PROTEIN"/>
    <property type="match status" value="1"/>
</dbReference>
<reference evidence="1 2" key="1">
    <citation type="submission" date="2023-12" db="EMBL/GenBank/DDBJ databases">
        <title>the genome sequence of Hyalangium sp. s54d21.</title>
        <authorList>
            <person name="Zhang X."/>
        </authorList>
    </citation>
    <scope>NUCLEOTIDE SEQUENCE [LARGE SCALE GENOMIC DNA]</scope>
    <source>
        <strain evidence="2">s54d21</strain>
    </source>
</reference>
<comment type="caution">
    <text evidence="1">The sequence shown here is derived from an EMBL/GenBank/DDBJ whole genome shotgun (WGS) entry which is preliminary data.</text>
</comment>
<dbReference type="PANTHER" id="PTHR35841:SF1">
    <property type="entry name" value="PHOSPHONATES-BINDING PERIPLASMIC PROTEIN"/>
    <property type="match status" value="1"/>
</dbReference>
<organism evidence="1 2">
    <name type="scientific">Hyalangium rubrum</name>
    <dbReference type="NCBI Taxonomy" id="3103134"/>
    <lineage>
        <taxon>Bacteria</taxon>
        <taxon>Pseudomonadati</taxon>
        <taxon>Myxococcota</taxon>
        <taxon>Myxococcia</taxon>
        <taxon>Myxococcales</taxon>
        <taxon>Cystobacterineae</taxon>
        <taxon>Archangiaceae</taxon>
        <taxon>Hyalangium</taxon>
    </lineage>
</organism>
<dbReference type="SUPFAM" id="SSF53850">
    <property type="entry name" value="Periplasmic binding protein-like II"/>
    <property type="match status" value="1"/>
</dbReference>
<evidence type="ECO:0000313" key="2">
    <source>
        <dbReference type="Proteomes" id="UP001291309"/>
    </source>
</evidence>
<accession>A0ABU5HEW8</accession>
<keyword evidence="2" id="KW-1185">Reference proteome</keyword>
<dbReference type="RefSeq" id="WP_321550723.1">
    <property type="nucleotide sequence ID" value="NZ_JAXIVS010000017.1"/>
</dbReference>
<gene>
    <name evidence="1" type="ORF">SYV04_36815</name>
</gene>
<evidence type="ECO:0000313" key="1">
    <source>
        <dbReference type="EMBL" id="MDY7232009.1"/>
    </source>
</evidence>